<comment type="caution">
    <text evidence="2">The sequence shown here is derived from an EMBL/GenBank/DDBJ whole genome shotgun (WGS) entry which is preliminary data.</text>
</comment>
<dbReference type="AlphaFoldDB" id="A0A2A4EP41"/>
<evidence type="ECO:0000256" key="1">
    <source>
        <dbReference type="SAM" id="MobiDB-lite"/>
    </source>
</evidence>
<dbReference type="Proteomes" id="UP000218022">
    <property type="component" value="Unassembled WGS sequence"/>
</dbReference>
<gene>
    <name evidence="2" type="ORF">BWP39_20550</name>
</gene>
<reference evidence="2 3" key="1">
    <citation type="submission" date="2017-01" db="EMBL/GenBank/DDBJ databases">
        <title>Whole-Genome Shotgun Sequencing of Two beta-Proteobacterial Species in Search of the Bulgecin Biosynthetic Cluster.</title>
        <authorList>
            <person name="Horsman M.E."/>
            <person name="Marous D.R."/>
            <person name="Li R."/>
            <person name="Oliver R.A."/>
            <person name="Byun B."/>
            <person name="Emrich S.J."/>
            <person name="Boggess B."/>
            <person name="Townsend C.A."/>
            <person name="Mobashery S."/>
        </authorList>
    </citation>
    <scope>NUCLEOTIDE SEQUENCE [LARGE SCALE GENOMIC DNA]</scope>
    <source>
        <strain evidence="2 3">ATCC 31363</strain>
    </source>
</reference>
<sequence length="144" mass="16223">MRYELEAVPASMGQQWTPPMQTSGPDAYRRDGPFGETSLGMPVGHEGARPPYRAQTMLPGRRVSTVEQYPVDIDFEPQERKKELGPVFSPGLEAFGDHYLGSSRPHRLTAPGRLRGAMRSLRSGFRKLFFPFSPGNPDRLKKYE</sequence>
<feature type="compositionally biased region" description="Polar residues" evidence="1">
    <location>
        <begin position="12"/>
        <end position="24"/>
    </location>
</feature>
<organism evidence="2 3">
    <name type="scientific">Paraburkholderia acidicola</name>
    <dbReference type="NCBI Taxonomy" id="1912599"/>
    <lineage>
        <taxon>Bacteria</taxon>
        <taxon>Pseudomonadati</taxon>
        <taxon>Pseudomonadota</taxon>
        <taxon>Betaproteobacteria</taxon>
        <taxon>Burkholderiales</taxon>
        <taxon>Burkholderiaceae</taxon>
        <taxon>Paraburkholderia</taxon>
    </lineage>
</organism>
<protein>
    <submittedName>
        <fullName evidence="2">Uncharacterized protein</fullName>
    </submittedName>
</protein>
<dbReference type="EMBL" id="MTZV01000006">
    <property type="protein sequence ID" value="PCE22064.1"/>
    <property type="molecule type" value="Genomic_DNA"/>
</dbReference>
<evidence type="ECO:0000313" key="2">
    <source>
        <dbReference type="EMBL" id="PCE22064.1"/>
    </source>
</evidence>
<feature type="region of interest" description="Disordered" evidence="1">
    <location>
        <begin position="1"/>
        <end position="49"/>
    </location>
</feature>
<proteinExistence type="predicted"/>
<accession>A0A2A4EP41</accession>
<evidence type="ECO:0000313" key="3">
    <source>
        <dbReference type="Proteomes" id="UP000218022"/>
    </source>
</evidence>
<name>A0A2A4EP41_9BURK</name>